<proteinExistence type="predicted"/>
<organism evidence="2 3">
    <name type="scientific">Streptomyces griseomycini</name>
    <dbReference type="NCBI Taxonomy" id="66895"/>
    <lineage>
        <taxon>Bacteria</taxon>
        <taxon>Bacillati</taxon>
        <taxon>Actinomycetota</taxon>
        <taxon>Actinomycetes</taxon>
        <taxon>Kitasatosporales</taxon>
        <taxon>Streptomycetaceae</taxon>
        <taxon>Streptomyces</taxon>
    </lineage>
</organism>
<keyword evidence="3" id="KW-1185">Reference proteome</keyword>
<comment type="caution">
    <text evidence="2">The sequence shown here is derived from an EMBL/GenBank/DDBJ whole genome shotgun (WGS) entry which is preliminary data.</text>
</comment>
<evidence type="ECO:0000256" key="1">
    <source>
        <dbReference type="SAM" id="MobiDB-lite"/>
    </source>
</evidence>
<reference evidence="2 3" key="1">
    <citation type="submission" date="2020-08" db="EMBL/GenBank/DDBJ databases">
        <title>Genomic Encyclopedia of Type Strains, Phase III (KMG-III): the genomes of soil and plant-associated and newly described type strains.</title>
        <authorList>
            <person name="Whitman W."/>
        </authorList>
    </citation>
    <scope>NUCLEOTIDE SEQUENCE [LARGE SCALE GENOMIC DNA]</scope>
    <source>
        <strain evidence="2 3">CECT 3273</strain>
    </source>
</reference>
<evidence type="ECO:0000313" key="3">
    <source>
        <dbReference type="Proteomes" id="UP000579523"/>
    </source>
</evidence>
<dbReference type="Proteomes" id="UP000579523">
    <property type="component" value="Unassembled WGS sequence"/>
</dbReference>
<evidence type="ECO:0000313" key="2">
    <source>
        <dbReference type="EMBL" id="MBB4899412.1"/>
    </source>
</evidence>
<protein>
    <submittedName>
        <fullName evidence="2">Uncharacterized protein</fullName>
    </submittedName>
</protein>
<gene>
    <name evidence="2" type="ORF">FHS37_003472</name>
</gene>
<dbReference type="EMBL" id="JACHJI010000005">
    <property type="protein sequence ID" value="MBB4899412.1"/>
    <property type="molecule type" value="Genomic_DNA"/>
</dbReference>
<feature type="region of interest" description="Disordered" evidence="1">
    <location>
        <begin position="1"/>
        <end position="40"/>
    </location>
</feature>
<sequence length="40" mass="4242">MSTGSYFEPIGERRYGPTAHASGAWDPTNGTSARWARGAA</sequence>
<name>A0A7W7LZY6_9ACTN</name>
<accession>A0A7W7LZY6</accession>
<dbReference type="AlphaFoldDB" id="A0A7W7LZY6"/>
<dbReference type="RefSeq" id="WP_268254596.1">
    <property type="nucleotide sequence ID" value="NZ_BMTI01000025.1"/>
</dbReference>